<feature type="signal peptide" evidence="1">
    <location>
        <begin position="1"/>
        <end position="24"/>
    </location>
</feature>
<keyword evidence="1" id="KW-0732">Signal</keyword>
<feature type="chain" id="PRO_5045632313" description="DUF6705 domain-containing protein" evidence="1">
    <location>
        <begin position="25"/>
        <end position="202"/>
    </location>
</feature>
<dbReference type="InterPro" id="IPR046551">
    <property type="entry name" value="DUF6705"/>
</dbReference>
<name>A0ABP7FY05_9FLAO</name>
<keyword evidence="4" id="KW-1185">Reference proteome</keyword>
<dbReference type="Proteomes" id="UP001501367">
    <property type="component" value="Unassembled WGS sequence"/>
</dbReference>
<dbReference type="EMBL" id="BAABDT010000007">
    <property type="protein sequence ID" value="GAA3751365.1"/>
    <property type="molecule type" value="Genomic_DNA"/>
</dbReference>
<accession>A0ABP7FY05</accession>
<evidence type="ECO:0000259" key="2">
    <source>
        <dbReference type="Pfam" id="PF20448"/>
    </source>
</evidence>
<gene>
    <name evidence="3" type="ORF">GCM10022422_40340</name>
</gene>
<dbReference type="Pfam" id="PF20448">
    <property type="entry name" value="DUF6705"/>
    <property type="match status" value="1"/>
</dbReference>
<comment type="caution">
    <text evidence="3">The sequence shown here is derived from an EMBL/GenBank/DDBJ whole genome shotgun (WGS) entry which is preliminary data.</text>
</comment>
<proteinExistence type="predicted"/>
<reference evidence="4" key="1">
    <citation type="journal article" date="2019" name="Int. J. Syst. Evol. Microbiol.">
        <title>The Global Catalogue of Microorganisms (GCM) 10K type strain sequencing project: providing services to taxonomists for standard genome sequencing and annotation.</title>
        <authorList>
            <consortium name="The Broad Institute Genomics Platform"/>
            <consortium name="The Broad Institute Genome Sequencing Center for Infectious Disease"/>
            <person name="Wu L."/>
            <person name="Ma J."/>
        </authorList>
    </citation>
    <scope>NUCLEOTIDE SEQUENCE [LARGE SCALE GENOMIC DNA]</scope>
    <source>
        <strain evidence="4">JCM 17336</strain>
    </source>
</reference>
<evidence type="ECO:0000256" key="1">
    <source>
        <dbReference type="SAM" id="SignalP"/>
    </source>
</evidence>
<organism evidence="3 4">
    <name type="scientific">Flavobacterium ginsengisoli</name>
    <dbReference type="NCBI Taxonomy" id="871694"/>
    <lineage>
        <taxon>Bacteria</taxon>
        <taxon>Pseudomonadati</taxon>
        <taxon>Bacteroidota</taxon>
        <taxon>Flavobacteriia</taxon>
        <taxon>Flavobacteriales</taxon>
        <taxon>Flavobacteriaceae</taxon>
        <taxon>Flavobacterium</taxon>
    </lineage>
</organism>
<sequence>MIMKNYINFLAVFFIFLNSCSGQSQILDITTPKEGFVGIRGAYYKDTKNVLNGYDGTYVYTNGNTSLKIKLQKNIKTSMNGAYYEDLIVGEYQLIENGIEKVNTLSRLTPTSNSNNISGKRVLTGTVLGCDDCSTDEKRLRLGFSDELSPQVGEIDIRKTTVNGKPAIIAEIWYTGPMAVREGQPKPKPAIIKGGKYLMIKQ</sequence>
<protein>
    <recommendedName>
        <fullName evidence="2">DUF6705 domain-containing protein</fullName>
    </recommendedName>
</protein>
<feature type="domain" description="DUF6705" evidence="2">
    <location>
        <begin position="3"/>
        <end position="147"/>
    </location>
</feature>
<evidence type="ECO:0000313" key="3">
    <source>
        <dbReference type="EMBL" id="GAA3751365.1"/>
    </source>
</evidence>
<evidence type="ECO:0000313" key="4">
    <source>
        <dbReference type="Proteomes" id="UP001501367"/>
    </source>
</evidence>